<keyword evidence="2" id="KW-0560">Oxidoreductase</keyword>
<sequence>MSQTALFIRHKTRPGKRDEVRAVWMKHMAPAIAANAGHTDYFYCFDDADPNSICAFQCYASPEAAEAFLAHPNYAVYLEAVEPLLAGAPEVSRLTPMWIKEPG</sequence>
<dbReference type="GO" id="GO:0004497">
    <property type="term" value="F:monooxygenase activity"/>
    <property type="evidence" value="ECO:0007669"/>
    <property type="project" value="UniProtKB-KW"/>
</dbReference>
<organism evidence="2 3">
    <name type="scientific">Serpens gallinarum</name>
    <dbReference type="NCBI Taxonomy" id="2763075"/>
    <lineage>
        <taxon>Bacteria</taxon>
        <taxon>Pseudomonadati</taxon>
        <taxon>Pseudomonadota</taxon>
        <taxon>Gammaproteobacteria</taxon>
        <taxon>Pseudomonadales</taxon>
        <taxon>Pseudomonadaceae</taxon>
        <taxon>Pseudomonas</taxon>
    </lineage>
</organism>
<comment type="caution">
    <text evidence="2">The sequence shown here is derived from an EMBL/GenBank/DDBJ whole genome shotgun (WGS) entry which is preliminary data.</text>
</comment>
<name>A0ABR8TNA6_9PSED</name>
<feature type="domain" description="ABM" evidence="1">
    <location>
        <begin position="4"/>
        <end position="94"/>
    </location>
</feature>
<accession>A0ABR8TNA6</accession>
<reference evidence="2 3" key="1">
    <citation type="submission" date="2020-08" db="EMBL/GenBank/DDBJ databases">
        <title>A Genomic Blueprint of the Chicken Gut Microbiome.</title>
        <authorList>
            <person name="Gilroy R."/>
            <person name="Ravi A."/>
            <person name="Getino M."/>
            <person name="Pursley I."/>
            <person name="Horton D.L."/>
            <person name="Alikhan N.-F."/>
            <person name="Baker D."/>
            <person name="Gharbi K."/>
            <person name="Hall N."/>
            <person name="Watson M."/>
            <person name="Adriaenssens E.M."/>
            <person name="Foster-Nyarko E."/>
            <person name="Jarju S."/>
            <person name="Secka A."/>
            <person name="Antonio M."/>
            <person name="Oren A."/>
            <person name="Chaudhuri R."/>
            <person name="La Ragione R.M."/>
            <person name="Hildebrand F."/>
            <person name="Pallen M.J."/>
        </authorList>
    </citation>
    <scope>NUCLEOTIDE SEQUENCE [LARGE SCALE GENOMIC DNA]</scope>
    <source>
        <strain evidence="2 3">Sa2CUA2</strain>
    </source>
</reference>
<protein>
    <submittedName>
        <fullName evidence="2">Antibiotic biosynthesis monooxygenase</fullName>
    </submittedName>
</protein>
<dbReference type="Gene3D" id="3.30.70.100">
    <property type="match status" value="1"/>
</dbReference>
<keyword evidence="3" id="KW-1185">Reference proteome</keyword>
<gene>
    <name evidence="2" type="ORF">H9642_08610</name>
</gene>
<proteinExistence type="predicted"/>
<evidence type="ECO:0000259" key="1">
    <source>
        <dbReference type="PROSITE" id="PS51725"/>
    </source>
</evidence>
<dbReference type="EMBL" id="JACSQG010000003">
    <property type="protein sequence ID" value="MBD7977252.1"/>
    <property type="molecule type" value="Genomic_DNA"/>
</dbReference>
<keyword evidence="2" id="KW-0503">Monooxygenase</keyword>
<dbReference type="InterPro" id="IPR007138">
    <property type="entry name" value="ABM_dom"/>
</dbReference>
<dbReference type="Proteomes" id="UP000611945">
    <property type="component" value="Unassembled WGS sequence"/>
</dbReference>
<dbReference type="Pfam" id="PF03992">
    <property type="entry name" value="ABM"/>
    <property type="match status" value="1"/>
</dbReference>
<evidence type="ECO:0000313" key="3">
    <source>
        <dbReference type="Proteomes" id="UP000611945"/>
    </source>
</evidence>
<dbReference type="PROSITE" id="PS51725">
    <property type="entry name" value="ABM"/>
    <property type="match status" value="1"/>
</dbReference>
<evidence type="ECO:0000313" key="2">
    <source>
        <dbReference type="EMBL" id="MBD7977252.1"/>
    </source>
</evidence>
<dbReference type="SUPFAM" id="SSF54909">
    <property type="entry name" value="Dimeric alpha+beta barrel"/>
    <property type="match status" value="1"/>
</dbReference>
<dbReference type="InterPro" id="IPR011008">
    <property type="entry name" value="Dimeric_a/b-barrel"/>
</dbReference>
<dbReference type="RefSeq" id="WP_251836020.1">
    <property type="nucleotide sequence ID" value="NZ_JACSQG010000003.1"/>
</dbReference>